<feature type="compositionally biased region" description="Polar residues" evidence="1">
    <location>
        <begin position="408"/>
        <end position="427"/>
    </location>
</feature>
<evidence type="ECO:0000256" key="1">
    <source>
        <dbReference type="SAM" id="MobiDB-lite"/>
    </source>
</evidence>
<proteinExistence type="predicted"/>
<organism evidence="2 3">
    <name type="scientific">Armillaria tabescens</name>
    <name type="common">Ringless honey mushroom</name>
    <name type="synonym">Agaricus tabescens</name>
    <dbReference type="NCBI Taxonomy" id="1929756"/>
    <lineage>
        <taxon>Eukaryota</taxon>
        <taxon>Fungi</taxon>
        <taxon>Dikarya</taxon>
        <taxon>Basidiomycota</taxon>
        <taxon>Agaricomycotina</taxon>
        <taxon>Agaricomycetes</taxon>
        <taxon>Agaricomycetidae</taxon>
        <taxon>Agaricales</taxon>
        <taxon>Marasmiineae</taxon>
        <taxon>Physalacriaceae</taxon>
        <taxon>Desarmillaria</taxon>
    </lineage>
</organism>
<feature type="compositionally biased region" description="Basic and acidic residues" evidence="1">
    <location>
        <begin position="268"/>
        <end position="286"/>
    </location>
</feature>
<gene>
    <name evidence="2" type="ORF">EV420DRAFT_1764263</name>
</gene>
<reference evidence="2" key="1">
    <citation type="submission" date="2023-06" db="EMBL/GenBank/DDBJ databases">
        <authorList>
            <consortium name="Lawrence Berkeley National Laboratory"/>
            <person name="Ahrendt S."/>
            <person name="Sahu N."/>
            <person name="Indic B."/>
            <person name="Wong-Bajracharya J."/>
            <person name="Merenyi Z."/>
            <person name="Ke H.-M."/>
            <person name="Monk M."/>
            <person name="Kocsube S."/>
            <person name="Drula E."/>
            <person name="Lipzen A."/>
            <person name="Balint B."/>
            <person name="Henrissat B."/>
            <person name="Andreopoulos B."/>
            <person name="Martin F.M."/>
            <person name="Harder C.B."/>
            <person name="Rigling D."/>
            <person name="Ford K.L."/>
            <person name="Foster G.D."/>
            <person name="Pangilinan J."/>
            <person name="Papanicolaou A."/>
            <person name="Barry K."/>
            <person name="LaButti K."/>
            <person name="Viragh M."/>
            <person name="Koriabine M."/>
            <person name="Yan M."/>
            <person name="Riley R."/>
            <person name="Champramary S."/>
            <person name="Plett K.L."/>
            <person name="Tsai I.J."/>
            <person name="Slot J."/>
            <person name="Sipos G."/>
            <person name="Plett J."/>
            <person name="Nagy L.G."/>
            <person name="Grigoriev I.V."/>
        </authorList>
    </citation>
    <scope>NUCLEOTIDE SEQUENCE</scope>
    <source>
        <strain evidence="2">CCBAS 213</strain>
    </source>
</reference>
<dbReference type="GeneID" id="85364319"/>
<protein>
    <submittedName>
        <fullName evidence="2">Uncharacterized protein</fullName>
    </submittedName>
</protein>
<feature type="region of interest" description="Disordered" evidence="1">
    <location>
        <begin position="268"/>
        <end position="287"/>
    </location>
</feature>
<comment type="caution">
    <text evidence="2">The sequence shown here is derived from an EMBL/GenBank/DDBJ whole genome shotgun (WGS) entry which is preliminary data.</text>
</comment>
<accession>A0AA39N584</accession>
<sequence>MSALLSACLKYKSSEWRRGNTSHVFSQDVSFSTVQLCQTIKLGSRLSQEELKNQDLKEMEGGSEVPDEQESRDRFKVEGEQKAGVFPAAAWRGEDFWDTERANGSFTEKNAPKTCPTMFEETAPDARPGNSQTGYSYDSISASLLHLLVLVQRAMANTPFFGQHHHLFPTVLNVEPRHHLCSWTAASNHGRLSERTAVHACSSVMELVAVLVKLWLYHYVILQEAPQFDRLIIPPYRHNAFREPSPSLLLSLRAILPTANPVLEGAVRRKEGRKSSHRESSGKVVEEEMCDSGVHTTRSGFPRLAFLLRLWTTSPSDKSVLVETLITPTAPTIQSKQAFLPSCSAALDPPSRHRVPRHRPGPYPIFDIGANDIPLNPFVSFHLTGAISILNEAVNACLYDYRRGLSDQRPQTSSARSDGMGQSSSFRTTRKPTPLLDALTLDAVDSPLLLPSPPLLPRCLSLPKRAQSYALDIVI</sequence>
<dbReference type="Proteomes" id="UP001175211">
    <property type="component" value="Unassembled WGS sequence"/>
</dbReference>
<feature type="region of interest" description="Disordered" evidence="1">
    <location>
        <begin position="51"/>
        <end position="72"/>
    </location>
</feature>
<evidence type="ECO:0000313" key="2">
    <source>
        <dbReference type="EMBL" id="KAK0458626.1"/>
    </source>
</evidence>
<dbReference type="EMBL" id="JAUEPS010000017">
    <property type="protein sequence ID" value="KAK0458626.1"/>
    <property type="molecule type" value="Genomic_DNA"/>
</dbReference>
<feature type="region of interest" description="Disordered" evidence="1">
    <location>
        <begin position="407"/>
        <end position="430"/>
    </location>
</feature>
<name>A0AA39N584_ARMTA</name>
<evidence type="ECO:0000313" key="3">
    <source>
        <dbReference type="Proteomes" id="UP001175211"/>
    </source>
</evidence>
<feature type="compositionally biased region" description="Basic and acidic residues" evidence="1">
    <location>
        <begin position="51"/>
        <end position="60"/>
    </location>
</feature>
<keyword evidence="3" id="KW-1185">Reference proteome</keyword>
<dbReference type="AlphaFoldDB" id="A0AA39N584"/>
<dbReference type="RefSeq" id="XP_060330896.1">
    <property type="nucleotide sequence ID" value="XM_060480771.1"/>
</dbReference>